<accession>W4L3G0</accession>
<evidence type="ECO:0000256" key="1">
    <source>
        <dbReference type="SAM" id="MobiDB-lite"/>
    </source>
</evidence>
<keyword evidence="4" id="KW-1185">Reference proteome</keyword>
<dbReference type="AlphaFoldDB" id="W4L3G0"/>
<name>W4L3G0_ENTF1</name>
<feature type="compositionally biased region" description="Basic and acidic residues" evidence="1">
    <location>
        <begin position="118"/>
        <end position="138"/>
    </location>
</feature>
<protein>
    <recommendedName>
        <fullName evidence="2">Transposase DDE domain-containing protein</fullName>
    </recommendedName>
</protein>
<dbReference type="InterPro" id="IPR025668">
    <property type="entry name" value="Tnp_DDE_dom"/>
</dbReference>
<feature type="domain" description="Transposase DDE" evidence="2">
    <location>
        <begin position="283"/>
        <end position="351"/>
    </location>
</feature>
<evidence type="ECO:0000313" key="3">
    <source>
        <dbReference type="EMBL" id="ETW92638.1"/>
    </source>
</evidence>
<feature type="region of interest" description="Disordered" evidence="1">
    <location>
        <begin position="271"/>
        <end position="293"/>
    </location>
</feature>
<comment type="caution">
    <text evidence="3">The sequence shown here is derived from an EMBL/GenBank/DDBJ whole genome shotgun (WGS) entry which is preliminary data.</text>
</comment>
<dbReference type="PANTHER" id="PTHR33408">
    <property type="entry name" value="TRANSPOSASE"/>
    <property type="match status" value="1"/>
</dbReference>
<feature type="compositionally biased region" description="Basic and acidic residues" evidence="1">
    <location>
        <begin position="147"/>
        <end position="159"/>
    </location>
</feature>
<dbReference type="HOGENOM" id="CLU_021293_12_2_7"/>
<evidence type="ECO:0000259" key="2">
    <source>
        <dbReference type="Pfam" id="PF13751"/>
    </source>
</evidence>
<feature type="non-terminal residue" evidence="3">
    <location>
        <position position="1"/>
    </location>
</feature>
<feature type="region of interest" description="Disordered" evidence="1">
    <location>
        <begin position="118"/>
        <end position="161"/>
    </location>
</feature>
<dbReference type="Pfam" id="PF13751">
    <property type="entry name" value="DDE_Tnp_1_6"/>
    <property type="match status" value="1"/>
</dbReference>
<gene>
    <name evidence="3" type="ORF">ETSY1_42775</name>
</gene>
<sequence>IRDFRKDQLEAFIELFVQVLRLAKEAGLVKLGKVSTDGTKIQGNASRHKAMSYGYMKKEVERLREEIEAMVTQAFQQDDADEAALGSRRGDDLPAELERREARLAAIEAAMRRLEEQAKAEAEAERQRGAEADAERERQGKKRRGREPKPVEESPDDKAQMSFTDAELHIMRMSNKGWDYCANAQASTDGESQIILACGVSDAPHDKQQAEPMAQATLANLDQAGIERPTDESGQVQAIPATLDNGYYSEAATQALEDLGFAPYIAAGRHKHHEPQTEGSAEPATAKERMAAKVRTPEGTALYRRRKVIVEPVFGQIKEDRGFRRFSLRGLKKIRGEWSLVCLTHNLLKIWRYGCVPQTT</sequence>
<evidence type="ECO:0000313" key="4">
    <source>
        <dbReference type="Proteomes" id="UP000019141"/>
    </source>
</evidence>
<dbReference type="PATRIC" id="fig|1429438.4.peg.7986"/>
<organism evidence="3 4">
    <name type="scientific">Entotheonella factor</name>
    <dbReference type="NCBI Taxonomy" id="1429438"/>
    <lineage>
        <taxon>Bacteria</taxon>
        <taxon>Pseudomonadati</taxon>
        <taxon>Nitrospinota/Tectimicrobiota group</taxon>
        <taxon>Candidatus Tectimicrobiota</taxon>
        <taxon>Candidatus Entotheonellia</taxon>
        <taxon>Candidatus Entotheonellales</taxon>
        <taxon>Candidatus Entotheonellaceae</taxon>
        <taxon>Candidatus Entotheonella</taxon>
    </lineage>
</organism>
<dbReference type="EMBL" id="AZHW01001413">
    <property type="protein sequence ID" value="ETW92638.1"/>
    <property type="molecule type" value="Genomic_DNA"/>
</dbReference>
<reference evidence="3 4" key="1">
    <citation type="journal article" date="2014" name="Nature">
        <title>An environmental bacterial taxon with a large and distinct metabolic repertoire.</title>
        <authorList>
            <person name="Wilson M.C."/>
            <person name="Mori T."/>
            <person name="Ruckert C."/>
            <person name="Uria A.R."/>
            <person name="Helf M.J."/>
            <person name="Takada K."/>
            <person name="Gernert C."/>
            <person name="Steffens U.A."/>
            <person name="Heycke N."/>
            <person name="Schmitt S."/>
            <person name="Rinke C."/>
            <person name="Helfrich E.J."/>
            <person name="Brachmann A.O."/>
            <person name="Gurgui C."/>
            <person name="Wakimoto T."/>
            <person name="Kracht M."/>
            <person name="Crusemann M."/>
            <person name="Hentschel U."/>
            <person name="Abe I."/>
            <person name="Matsunaga S."/>
            <person name="Kalinowski J."/>
            <person name="Takeyama H."/>
            <person name="Piel J."/>
        </authorList>
    </citation>
    <scope>NUCLEOTIDE SEQUENCE [LARGE SCALE GENOMIC DNA]</scope>
    <source>
        <strain evidence="4">TSY1</strain>
    </source>
</reference>
<dbReference type="Proteomes" id="UP000019141">
    <property type="component" value="Unassembled WGS sequence"/>
</dbReference>
<proteinExistence type="predicted"/>
<dbReference type="PANTHER" id="PTHR33408:SF2">
    <property type="entry name" value="TRANSPOSASE DDE DOMAIN-CONTAINING PROTEIN"/>
    <property type="match status" value="1"/>
</dbReference>